<evidence type="ECO:0000313" key="3">
    <source>
        <dbReference type="Proteomes" id="UP000076871"/>
    </source>
</evidence>
<accession>A0A165EQ76</accession>
<keyword evidence="3" id="KW-1185">Reference proteome</keyword>
<dbReference type="STRING" id="1314785.A0A165EQ76"/>
<feature type="region of interest" description="Disordered" evidence="1">
    <location>
        <begin position="1"/>
        <end position="23"/>
    </location>
</feature>
<feature type="region of interest" description="Disordered" evidence="1">
    <location>
        <begin position="58"/>
        <end position="133"/>
    </location>
</feature>
<organism evidence="2 3">
    <name type="scientific">Laetiporus sulphureus 93-53</name>
    <dbReference type="NCBI Taxonomy" id="1314785"/>
    <lineage>
        <taxon>Eukaryota</taxon>
        <taxon>Fungi</taxon>
        <taxon>Dikarya</taxon>
        <taxon>Basidiomycota</taxon>
        <taxon>Agaricomycotina</taxon>
        <taxon>Agaricomycetes</taxon>
        <taxon>Polyporales</taxon>
        <taxon>Laetiporus</taxon>
    </lineage>
</organism>
<sequence length="133" mass="14686">MNHHVHGAYNPRTPPPNAAVAAQHAAVPTVVELERHYYELGEQRRRLEEMLEKTDRMMAGVKRGMEEMRAGQKHGQASPHPPSPAPQGQQQQQEKKPQQSSSQAVAVPLGRSGNTSSKDSVWPVAPPETSKRD</sequence>
<dbReference type="GeneID" id="63821315"/>
<protein>
    <submittedName>
        <fullName evidence="2">Uncharacterized protein</fullName>
    </submittedName>
</protein>
<gene>
    <name evidence="2" type="ORF">LAESUDRAFT_651143</name>
</gene>
<dbReference type="AlphaFoldDB" id="A0A165EQ76"/>
<dbReference type="Proteomes" id="UP000076871">
    <property type="component" value="Unassembled WGS sequence"/>
</dbReference>
<evidence type="ECO:0000256" key="1">
    <source>
        <dbReference type="SAM" id="MobiDB-lite"/>
    </source>
</evidence>
<dbReference type="EMBL" id="KV427619">
    <property type="protein sequence ID" value="KZT07537.1"/>
    <property type="molecule type" value="Genomic_DNA"/>
</dbReference>
<dbReference type="RefSeq" id="XP_040765277.1">
    <property type="nucleotide sequence ID" value="XM_040904285.1"/>
</dbReference>
<reference evidence="2 3" key="1">
    <citation type="journal article" date="2016" name="Mol. Biol. Evol.">
        <title>Comparative Genomics of Early-Diverging Mushroom-Forming Fungi Provides Insights into the Origins of Lignocellulose Decay Capabilities.</title>
        <authorList>
            <person name="Nagy L.G."/>
            <person name="Riley R."/>
            <person name="Tritt A."/>
            <person name="Adam C."/>
            <person name="Daum C."/>
            <person name="Floudas D."/>
            <person name="Sun H."/>
            <person name="Yadav J.S."/>
            <person name="Pangilinan J."/>
            <person name="Larsson K.H."/>
            <person name="Matsuura K."/>
            <person name="Barry K."/>
            <person name="Labutti K."/>
            <person name="Kuo R."/>
            <person name="Ohm R.A."/>
            <person name="Bhattacharya S.S."/>
            <person name="Shirouzu T."/>
            <person name="Yoshinaga Y."/>
            <person name="Martin F.M."/>
            <person name="Grigoriev I.V."/>
            <person name="Hibbett D.S."/>
        </authorList>
    </citation>
    <scope>NUCLEOTIDE SEQUENCE [LARGE SCALE GENOMIC DNA]</scope>
    <source>
        <strain evidence="2 3">93-53</strain>
    </source>
</reference>
<dbReference type="OrthoDB" id="2796832at2759"/>
<evidence type="ECO:0000313" key="2">
    <source>
        <dbReference type="EMBL" id="KZT07537.1"/>
    </source>
</evidence>
<proteinExistence type="predicted"/>
<feature type="compositionally biased region" description="Low complexity" evidence="1">
    <location>
        <begin position="86"/>
        <end position="103"/>
    </location>
</feature>
<dbReference type="InParanoid" id="A0A165EQ76"/>
<name>A0A165EQ76_9APHY</name>